<feature type="compositionally biased region" description="Low complexity" evidence="1">
    <location>
        <begin position="35"/>
        <end position="47"/>
    </location>
</feature>
<accession>A0A084W7Q5</accession>
<name>A0A084W7Q5_ANOSI</name>
<reference evidence="3" key="2">
    <citation type="submission" date="2020-05" db="UniProtKB">
        <authorList>
            <consortium name="EnsemblMetazoa"/>
        </authorList>
    </citation>
    <scope>IDENTIFICATION</scope>
</reference>
<dbReference type="Proteomes" id="UP000030765">
    <property type="component" value="Unassembled WGS sequence"/>
</dbReference>
<evidence type="ECO:0000313" key="2">
    <source>
        <dbReference type="EMBL" id="KFB46249.1"/>
    </source>
</evidence>
<proteinExistence type="predicted"/>
<organism evidence="2">
    <name type="scientific">Anopheles sinensis</name>
    <name type="common">Mosquito</name>
    <dbReference type="NCBI Taxonomy" id="74873"/>
    <lineage>
        <taxon>Eukaryota</taxon>
        <taxon>Metazoa</taxon>
        <taxon>Ecdysozoa</taxon>
        <taxon>Arthropoda</taxon>
        <taxon>Hexapoda</taxon>
        <taxon>Insecta</taxon>
        <taxon>Pterygota</taxon>
        <taxon>Neoptera</taxon>
        <taxon>Endopterygota</taxon>
        <taxon>Diptera</taxon>
        <taxon>Nematocera</taxon>
        <taxon>Culicoidea</taxon>
        <taxon>Culicidae</taxon>
        <taxon>Anophelinae</taxon>
        <taxon>Anopheles</taxon>
    </lineage>
</organism>
<dbReference type="VEuPathDB" id="VectorBase:ASIC014138"/>
<dbReference type="EnsemblMetazoa" id="ASIC014138-RA">
    <property type="protein sequence ID" value="ASIC014138-PA"/>
    <property type="gene ID" value="ASIC014138"/>
</dbReference>
<sequence>MKCYCFRTAPNCVSEYRRCHCRGGGGGGGAVGKPSSESSSSGRSISSGNQQHRRGEQQWRRTLRPGCCVYWKIVPETEQTSCDRRHKGP</sequence>
<feature type="region of interest" description="Disordered" evidence="1">
    <location>
        <begin position="23"/>
        <end position="59"/>
    </location>
</feature>
<gene>
    <name evidence="2" type="ORF">ZHAS_00014138</name>
</gene>
<protein>
    <submittedName>
        <fullName evidence="2 3">Uncharacterized protein</fullName>
    </submittedName>
</protein>
<dbReference type="EMBL" id="KE525315">
    <property type="protein sequence ID" value="KFB46249.1"/>
    <property type="molecule type" value="Genomic_DNA"/>
</dbReference>
<evidence type="ECO:0000313" key="3">
    <source>
        <dbReference type="EnsemblMetazoa" id="ASIC014138-PA"/>
    </source>
</evidence>
<reference evidence="2 4" key="1">
    <citation type="journal article" date="2014" name="BMC Genomics">
        <title>Genome sequence of Anopheles sinensis provides insight into genetics basis of mosquito competence for malaria parasites.</title>
        <authorList>
            <person name="Zhou D."/>
            <person name="Zhang D."/>
            <person name="Ding G."/>
            <person name="Shi L."/>
            <person name="Hou Q."/>
            <person name="Ye Y."/>
            <person name="Xu Y."/>
            <person name="Zhou H."/>
            <person name="Xiong C."/>
            <person name="Li S."/>
            <person name="Yu J."/>
            <person name="Hong S."/>
            <person name="Yu X."/>
            <person name="Zou P."/>
            <person name="Chen C."/>
            <person name="Chang X."/>
            <person name="Wang W."/>
            <person name="Lv Y."/>
            <person name="Sun Y."/>
            <person name="Ma L."/>
            <person name="Shen B."/>
            <person name="Zhu C."/>
        </authorList>
    </citation>
    <scope>NUCLEOTIDE SEQUENCE [LARGE SCALE GENOMIC DNA]</scope>
</reference>
<dbReference type="EMBL" id="ATLV01021272">
    <property type="status" value="NOT_ANNOTATED_CDS"/>
    <property type="molecule type" value="Genomic_DNA"/>
</dbReference>
<evidence type="ECO:0000256" key="1">
    <source>
        <dbReference type="SAM" id="MobiDB-lite"/>
    </source>
</evidence>
<keyword evidence="4" id="KW-1185">Reference proteome</keyword>
<evidence type="ECO:0000313" key="4">
    <source>
        <dbReference type="Proteomes" id="UP000030765"/>
    </source>
</evidence>
<dbReference type="AlphaFoldDB" id="A0A084W7Q5"/>